<keyword evidence="2" id="KW-1185">Reference proteome</keyword>
<gene>
    <name evidence="1" type="ORF">HMPREF9997_02154</name>
</gene>
<evidence type="ECO:0000313" key="2">
    <source>
        <dbReference type="Proteomes" id="UP000010445"/>
    </source>
</evidence>
<proteinExistence type="predicted"/>
<protein>
    <submittedName>
        <fullName evidence="1">Uncharacterized protein</fullName>
    </submittedName>
</protein>
<accession>L1MCF8</accession>
<dbReference type="HOGENOM" id="CLU_2878227_0_0_11"/>
<dbReference type="PATRIC" id="fig|1035195.3.peg.1932"/>
<dbReference type="AlphaFoldDB" id="L1MCF8"/>
<dbReference type="EMBL" id="AMEM01000034">
    <property type="protein sequence ID" value="EKX88928.1"/>
    <property type="molecule type" value="Genomic_DNA"/>
</dbReference>
<evidence type="ECO:0000313" key="1">
    <source>
        <dbReference type="EMBL" id="EKX88928.1"/>
    </source>
</evidence>
<dbReference type="Proteomes" id="UP000010445">
    <property type="component" value="Unassembled WGS sequence"/>
</dbReference>
<comment type="caution">
    <text evidence="1">The sequence shown here is derived from an EMBL/GenBank/DDBJ whole genome shotgun (WGS) entry which is preliminary data.</text>
</comment>
<organism evidence="1 2">
    <name type="scientific">Corynebacterium durum F0235</name>
    <dbReference type="NCBI Taxonomy" id="1035195"/>
    <lineage>
        <taxon>Bacteria</taxon>
        <taxon>Bacillati</taxon>
        <taxon>Actinomycetota</taxon>
        <taxon>Actinomycetes</taxon>
        <taxon>Mycobacteriales</taxon>
        <taxon>Corynebacteriaceae</taxon>
        <taxon>Corynebacterium</taxon>
    </lineage>
</organism>
<name>L1MCF8_9CORY</name>
<reference evidence="1 2" key="1">
    <citation type="submission" date="2012-05" db="EMBL/GenBank/DDBJ databases">
        <authorList>
            <person name="Weinstock G."/>
            <person name="Sodergren E."/>
            <person name="Lobos E.A."/>
            <person name="Fulton L."/>
            <person name="Fulton R."/>
            <person name="Courtney L."/>
            <person name="Fronick C."/>
            <person name="O'Laughlin M."/>
            <person name="Godfrey J."/>
            <person name="Wilson R.M."/>
            <person name="Miner T."/>
            <person name="Farmer C."/>
            <person name="Delehaunty K."/>
            <person name="Cordes M."/>
            <person name="Minx P."/>
            <person name="Tomlinson C."/>
            <person name="Chen J."/>
            <person name="Wollam A."/>
            <person name="Pepin K.H."/>
            <person name="Bhonagiri V."/>
            <person name="Zhang X."/>
            <person name="Suruliraj S."/>
            <person name="Warren W."/>
            <person name="Mitreva M."/>
            <person name="Mardis E.R."/>
            <person name="Wilson R.K."/>
        </authorList>
    </citation>
    <scope>NUCLEOTIDE SEQUENCE [LARGE SCALE GENOMIC DNA]</scope>
    <source>
        <strain evidence="1 2">F0235</strain>
    </source>
</reference>
<sequence length="63" mass="7476">MRRSTRSLCGIISVRLTHRLPFLTTCRISSTWCYILHAKYTYVVKVFHPIKKEMTASKKRLTF</sequence>